<evidence type="ECO:0000256" key="4">
    <source>
        <dbReference type="ARBA" id="ARBA00023004"/>
    </source>
</evidence>
<keyword evidence="4" id="KW-0408">Iron</keyword>
<dbReference type="NCBIfam" id="TIGR04085">
    <property type="entry name" value="rSAM_more_4Fe4S"/>
    <property type="match status" value="1"/>
</dbReference>
<dbReference type="InterPro" id="IPR023867">
    <property type="entry name" value="Sulphatase_maturase_rSAM"/>
</dbReference>
<dbReference type="PANTHER" id="PTHR43273">
    <property type="entry name" value="ANAEROBIC SULFATASE-MATURATING ENZYME HOMOLOG ASLB-RELATED"/>
    <property type="match status" value="1"/>
</dbReference>
<evidence type="ECO:0000256" key="3">
    <source>
        <dbReference type="ARBA" id="ARBA00022723"/>
    </source>
</evidence>
<name>A0A9X2MKL2_9FIRM</name>
<dbReference type="GO" id="GO:0046872">
    <property type="term" value="F:metal ion binding"/>
    <property type="evidence" value="ECO:0007669"/>
    <property type="project" value="UniProtKB-KW"/>
</dbReference>
<dbReference type="SFLD" id="SFLDG01067">
    <property type="entry name" value="SPASM/twitch_domain_containing"/>
    <property type="match status" value="1"/>
</dbReference>
<sequence length="449" mass="51820">MKLIKNLIITEIGDKYLLINSLNGIIDRIDYSTLAIIAKWHECDEIVPVGNYEEVLFNKLKSRGYLCNSHKEEREKKEEIICALREKHAKIKANNTNITFVMTYDCNFRCPYCFEDFTFGGNDDSRSLNSAPRKTIMDRVLIDAAFDLVGDSLKTIGLFGGEPLLSKNMPALEYIIYRAPDKIYNITTNGYYLDAFLNLLSKIKISYIMITLDGDEETHDSRRFLANGRPTFRKILTNIEKCLERNIPIRIRMNLDYSNFNECIALRTKLLDQFKMYESLLSFEISPMIEMLSTDRNNMFMDLYKADIEYSSEGRIQMNQILSRFSPILNALTTGAKLRPTYSFCSAHYSGPIVDPYGYIYPCLLSVGKKPLAIGKYYPVVEWFENSIRNRSIENISECRECRYSLLCGGGCPVSLNDYSDFYKPECFSIKNQIHNILPMFYAAKTECE</sequence>
<keyword evidence="5" id="KW-0411">Iron-sulfur</keyword>
<dbReference type="OrthoDB" id="9763993at2"/>
<dbReference type="InterPro" id="IPR007197">
    <property type="entry name" value="rSAM"/>
</dbReference>
<evidence type="ECO:0000313" key="8">
    <source>
        <dbReference type="Proteomes" id="UP001142078"/>
    </source>
</evidence>
<comment type="cofactor">
    <cofactor evidence="1">
        <name>[4Fe-4S] cluster</name>
        <dbReference type="ChEBI" id="CHEBI:49883"/>
    </cofactor>
</comment>
<organism evidence="7 8">
    <name type="scientific">Anaerosalibacter massiliensis</name>
    <dbReference type="NCBI Taxonomy" id="1347392"/>
    <lineage>
        <taxon>Bacteria</taxon>
        <taxon>Bacillati</taxon>
        <taxon>Bacillota</taxon>
        <taxon>Tissierellia</taxon>
        <taxon>Tissierellales</taxon>
        <taxon>Sporanaerobacteraceae</taxon>
        <taxon>Anaerosalibacter</taxon>
    </lineage>
</organism>
<evidence type="ECO:0000256" key="1">
    <source>
        <dbReference type="ARBA" id="ARBA00001966"/>
    </source>
</evidence>
<dbReference type="PROSITE" id="PS51918">
    <property type="entry name" value="RADICAL_SAM"/>
    <property type="match status" value="1"/>
</dbReference>
<dbReference type="SFLD" id="SFLDS00029">
    <property type="entry name" value="Radical_SAM"/>
    <property type="match status" value="1"/>
</dbReference>
<dbReference type="Proteomes" id="UP001142078">
    <property type="component" value="Unassembled WGS sequence"/>
</dbReference>
<dbReference type="AlphaFoldDB" id="A0A9X2MKL2"/>
<gene>
    <name evidence="7" type="ORF">NSA23_14540</name>
</gene>
<dbReference type="Gene3D" id="3.20.20.70">
    <property type="entry name" value="Aldolase class I"/>
    <property type="match status" value="1"/>
</dbReference>
<evidence type="ECO:0000259" key="6">
    <source>
        <dbReference type="PROSITE" id="PS51918"/>
    </source>
</evidence>
<accession>A0A9X2MKL2</accession>
<proteinExistence type="predicted"/>
<comment type="caution">
    <text evidence="7">The sequence shown here is derived from an EMBL/GenBank/DDBJ whole genome shotgun (WGS) entry which is preliminary data.</text>
</comment>
<keyword evidence="8" id="KW-1185">Reference proteome</keyword>
<dbReference type="SFLD" id="SFLDG01386">
    <property type="entry name" value="main_SPASM_domain-containing"/>
    <property type="match status" value="1"/>
</dbReference>
<dbReference type="GO" id="GO:0016491">
    <property type="term" value="F:oxidoreductase activity"/>
    <property type="evidence" value="ECO:0007669"/>
    <property type="project" value="InterPro"/>
</dbReference>
<keyword evidence="2" id="KW-0949">S-adenosyl-L-methionine</keyword>
<feature type="domain" description="Radical SAM core" evidence="6">
    <location>
        <begin position="92"/>
        <end position="327"/>
    </location>
</feature>
<evidence type="ECO:0000256" key="2">
    <source>
        <dbReference type="ARBA" id="ARBA00022691"/>
    </source>
</evidence>
<dbReference type="GO" id="GO:0051536">
    <property type="term" value="F:iron-sulfur cluster binding"/>
    <property type="evidence" value="ECO:0007669"/>
    <property type="project" value="UniProtKB-KW"/>
</dbReference>
<dbReference type="RefSeq" id="WP_042683255.1">
    <property type="nucleotide sequence ID" value="NZ_CABKTM010000074.1"/>
</dbReference>
<evidence type="ECO:0000313" key="7">
    <source>
        <dbReference type="EMBL" id="MCR2045319.1"/>
    </source>
</evidence>
<dbReference type="InterPro" id="IPR023885">
    <property type="entry name" value="4Fe4S-binding_SPASM_dom"/>
</dbReference>
<dbReference type="PANTHER" id="PTHR43273:SF8">
    <property type="entry name" value="RADICAL SAM DOMAIN PROTEIN"/>
    <property type="match status" value="1"/>
</dbReference>
<dbReference type="SUPFAM" id="SSF102114">
    <property type="entry name" value="Radical SAM enzymes"/>
    <property type="match status" value="1"/>
</dbReference>
<dbReference type="InterPro" id="IPR058240">
    <property type="entry name" value="rSAM_sf"/>
</dbReference>
<protein>
    <submittedName>
        <fullName evidence="7">Radical SAM protein</fullName>
    </submittedName>
</protein>
<keyword evidence="3" id="KW-0479">Metal-binding</keyword>
<reference evidence="7" key="1">
    <citation type="submission" date="2022-07" db="EMBL/GenBank/DDBJ databases">
        <title>Enhanced cultured diversity of the mouse gut microbiota enables custom-made synthetic communities.</title>
        <authorList>
            <person name="Afrizal A."/>
        </authorList>
    </citation>
    <scope>NUCLEOTIDE SEQUENCE</scope>
    <source>
        <strain evidence="7">DSM 29482</strain>
    </source>
</reference>
<dbReference type="EMBL" id="JANJZL010000015">
    <property type="protein sequence ID" value="MCR2045319.1"/>
    <property type="molecule type" value="Genomic_DNA"/>
</dbReference>
<dbReference type="CDD" id="cd01335">
    <property type="entry name" value="Radical_SAM"/>
    <property type="match status" value="1"/>
</dbReference>
<dbReference type="SFLD" id="SFLDG01384">
    <property type="entry name" value="thioether_bond_formation_requi"/>
    <property type="match status" value="1"/>
</dbReference>
<dbReference type="Pfam" id="PF04055">
    <property type="entry name" value="Radical_SAM"/>
    <property type="match status" value="1"/>
</dbReference>
<evidence type="ECO:0000256" key="5">
    <source>
        <dbReference type="ARBA" id="ARBA00023014"/>
    </source>
</evidence>
<dbReference type="InterPro" id="IPR013785">
    <property type="entry name" value="Aldolase_TIM"/>
</dbReference>